<feature type="transmembrane region" description="Helical" evidence="1">
    <location>
        <begin position="6"/>
        <end position="28"/>
    </location>
</feature>
<keyword evidence="2" id="KW-0560">Oxidoreductase</keyword>
<keyword evidence="1" id="KW-0472">Membrane</keyword>
<dbReference type="AlphaFoldDB" id="A0A377NA47"/>
<accession>A0A377NA47</accession>
<dbReference type="EMBL" id="UGGO01000001">
    <property type="protein sequence ID" value="STQ43835.1"/>
    <property type="molecule type" value="Genomic_DNA"/>
</dbReference>
<organism evidence="2 3">
    <name type="scientific">Ewingella americana</name>
    <dbReference type="NCBI Taxonomy" id="41202"/>
    <lineage>
        <taxon>Bacteria</taxon>
        <taxon>Pseudomonadati</taxon>
        <taxon>Pseudomonadota</taxon>
        <taxon>Gammaproteobacteria</taxon>
        <taxon>Enterobacterales</taxon>
        <taxon>Yersiniaceae</taxon>
        <taxon>Ewingella</taxon>
    </lineage>
</organism>
<proteinExistence type="predicted"/>
<feature type="transmembrane region" description="Helical" evidence="1">
    <location>
        <begin position="75"/>
        <end position="95"/>
    </location>
</feature>
<feature type="transmembrane region" description="Helical" evidence="1">
    <location>
        <begin position="35"/>
        <end position="55"/>
    </location>
</feature>
<evidence type="ECO:0000313" key="2">
    <source>
        <dbReference type="EMBL" id="STQ43835.1"/>
    </source>
</evidence>
<protein>
    <submittedName>
        <fullName evidence="2">NADH-quinone oxidoreductase subunit N</fullName>
        <ecNumber evidence="2">1.6.5.11</ecNumber>
    </submittedName>
</protein>
<keyword evidence="1" id="KW-1133">Transmembrane helix</keyword>
<evidence type="ECO:0000313" key="3">
    <source>
        <dbReference type="Proteomes" id="UP000254304"/>
    </source>
</evidence>
<dbReference type="GO" id="GO:0016491">
    <property type="term" value="F:oxidoreductase activity"/>
    <property type="evidence" value="ECO:0007669"/>
    <property type="project" value="UniProtKB-KW"/>
</dbReference>
<evidence type="ECO:0000256" key="1">
    <source>
        <dbReference type="SAM" id="Phobius"/>
    </source>
</evidence>
<dbReference type="Proteomes" id="UP000254304">
    <property type="component" value="Unassembled WGS sequence"/>
</dbReference>
<sequence length="122" mass="13486">MTFTLQNLIALLPLMIVGLTVVVVMLSIAWRRDHFLNATLTVIGLNVALLSLYYVGQVGPQDVTPLLRVDGYSMFYIGLVLLASLATSTFAYPWLAGYPDNREEFYLLVLDCGTGWHSAGML</sequence>
<keyword evidence="1" id="KW-0812">Transmembrane</keyword>
<name>A0A377NA47_9GAMM</name>
<reference evidence="2 3" key="1">
    <citation type="submission" date="2018-06" db="EMBL/GenBank/DDBJ databases">
        <authorList>
            <consortium name="Pathogen Informatics"/>
            <person name="Doyle S."/>
        </authorList>
    </citation>
    <scope>NUCLEOTIDE SEQUENCE [LARGE SCALE GENOMIC DNA]</scope>
    <source>
        <strain evidence="2 3">NCTC12157</strain>
    </source>
</reference>
<gene>
    <name evidence="2" type="primary">nuoN_1</name>
    <name evidence="2" type="ORF">NCTC12157_01535</name>
</gene>
<dbReference type="EC" id="1.6.5.11" evidence="2"/>